<keyword evidence="8 9" id="KW-0482">Metalloprotease</keyword>
<sequence>MSEKKSKGQELYDELSYDKKNYFEVASEEEKKAMFGYAEGYKAFLDAAKTEREACAEAVKLAKAAGFTEYHFGDKLAAGDKKYFVNRGKSVVAFRIGTENLEKDGLRIIASHIDAPRVDVKQNPLYEDSNMCFLKTHYYGGIKKYQWTAMPLSLHGVVVLKNGKKVEVKIGENPGDPVFYIDDLLPHLGAEQMAKTGAKIIEGEQLNLVVGGMPYSDEDVKNKVKLTVLDYLNKTYGMCEEDFLSAEICAVPAFPARDIGFDRAFIGAYGHDDRVCAYPALTAVLNNESKHTVLAMLVDKEEIGSEGNTGMQSKIYEDLMEEISIALGASFRKVRYASKCLSADVTAAYDPNFPGVFEKMNAALVSCGTCMSKFTGARGKSGSNDANAEFVGEVREMFAKEGVVWQTAELGKVDIGGGGTVAKFIANLNIDTVDIGVPVISMHAPWELISKADLYSNYRAFVAFMK</sequence>
<dbReference type="EC" id="3.4.11.-" evidence="10"/>
<dbReference type="GO" id="GO:0008270">
    <property type="term" value="F:zinc ion binding"/>
    <property type="evidence" value="ECO:0007669"/>
    <property type="project" value="InterPro"/>
</dbReference>
<dbReference type="EMBL" id="DVNE01000021">
    <property type="protein sequence ID" value="HIU61429.1"/>
    <property type="molecule type" value="Genomic_DNA"/>
</dbReference>
<name>A0A9D1SI88_9FIRM</name>
<dbReference type="Proteomes" id="UP000824110">
    <property type="component" value="Unassembled WGS sequence"/>
</dbReference>
<comment type="caution">
    <text evidence="11">The sequence shown here is derived from an EMBL/GenBank/DDBJ whole genome shotgun (WGS) entry which is preliminary data.</text>
</comment>
<dbReference type="GO" id="GO:0004177">
    <property type="term" value="F:aminopeptidase activity"/>
    <property type="evidence" value="ECO:0007669"/>
    <property type="project" value="UniProtKB-KW"/>
</dbReference>
<dbReference type="GO" id="GO:0006508">
    <property type="term" value="P:proteolysis"/>
    <property type="evidence" value="ECO:0007669"/>
    <property type="project" value="UniProtKB-KW"/>
</dbReference>
<reference evidence="11" key="2">
    <citation type="journal article" date="2021" name="PeerJ">
        <title>Extensive microbial diversity within the chicken gut microbiome revealed by metagenomics and culture.</title>
        <authorList>
            <person name="Gilroy R."/>
            <person name="Ravi A."/>
            <person name="Getino M."/>
            <person name="Pursley I."/>
            <person name="Horton D.L."/>
            <person name="Alikhan N.F."/>
            <person name="Baker D."/>
            <person name="Gharbi K."/>
            <person name="Hall N."/>
            <person name="Watson M."/>
            <person name="Adriaenssens E.M."/>
            <person name="Foster-Nyarko E."/>
            <person name="Jarju S."/>
            <person name="Secka A."/>
            <person name="Antonio M."/>
            <person name="Oren A."/>
            <person name="Chaudhuri R.R."/>
            <person name="La Ragione R."/>
            <person name="Hildebrand F."/>
            <person name="Pallen M.J."/>
        </authorList>
    </citation>
    <scope>NUCLEOTIDE SEQUENCE</scope>
    <source>
        <strain evidence="11">CHK195-12923</strain>
    </source>
</reference>
<dbReference type="GO" id="GO:0005737">
    <property type="term" value="C:cytoplasm"/>
    <property type="evidence" value="ECO:0007669"/>
    <property type="project" value="UniProtKB-ARBA"/>
</dbReference>
<dbReference type="InterPro" id="IPR023358">
    <property type="entry name" value="Peptidase_M18_dom2"/>
</dbReference>
<gene>
    <name evidence="11" type="ORF">IAB69_02135</name>
</gene>
<evidence type="ECO:0000313" key="11">
    <source>
        <dbReference type="EMBL" id="HIU61429.1"/>
    </source>
</evidence>
<organism evidence="11 12">
    <name type="scientific">Candidatus Coproplasma excrementigallinarum</name>
    <dbReference type="NCBI Taxonomy" id="2840747"/>
    <lineage>
        <taxon>Bacteria</taxon>
        <taxon>Bacillati</taxon>
        <taxon>Bacillota</taxon>
        <taxon>Clostridia</taxon>
        <taxon>Eubacteriales</taxon>
        <taxon>Candidatus Coproplasma</taxon>
    </lineage>
</organism>
<evidence type="ECO:0000256" key="1">
    <source>
        <dbReference type="ARBA" id="ARBA00001947"/>
    </source>
</evidence>
<evidence type="ECO:0000256" key="9">
    <source>
        <dbReference type="RuleBase" id="RU004386"/>
    </source>
</evidence>
<keyword evidence="3 9" id="KW-0031">Aminopeptidase</keyword>
<dbReference type="SUPFAM" id="SSF101821">
    <property type="entry name" value="Aminopeptidase/glucanase lid domain"/>
    <property type="match status" value="1"/>
</dbReference>
<keyword evidence="4 9" id="KW-0645">Protease</keyword>
<evidence type="ECO:0000256" key="5">
    <source>
        <dbReference type="ARBA" id="ARBA00022723"/>
    </source>
</evidence>
<dbReference type="GO" id="GO:0008237">
    <property type="term" value="F:metallopeptidase activity"/>
    <property type="evidence" value="ECO:0007669"/>
    <property type="project" value="UniProtKB-KW"/>
</dbReference>
<comment type="similarity">
    <text evidence="2 9">Belongs to the peptidase M18 family.</text>
</comment>
<dbReference type="InterPro" id="IPR001948">
    <property type="entry name" value="Peptidase_M18"/>
</dbReference>
<keyword evidence="6 9" id="KW-0378">Hydrolase</keyword>
<evidence type="ECO:0000256" key="4">
    <source>
        <dbReference type="ARBA" id="ARBA00022670"/>
    </source>
</evidence>
<evidence type="ECO:0000256" key="8">
    <source>
        <dbReference type="ARBA" id="ARBA00023049"/>
    </source>
</evidence>
<dbReference type="Gene3D" id="2.30.250.10">
    <property type="entry name" value="Aminopeptidase i, Domain 2"/>
    <property type="match status" value="1"/>
</dbReference>
<keyword evidence="7 9" id="KW-0862">Zinc</keyword>
<comment type="cofactor">
    <cofactor evidence="1 10">
        <name>Zn(2+)</name>
        <dbReference type="ChEBI" id="CHEBI:29105"/>
    </cofactor>
</comment>
<dbReference type="Pfam" id="PF02127">
    <property type="entry name" value="Peptidase_M18"/>
    <property type="match status" value="1"/>
</dbReference>
<dbReference type="AlphaFoldDB" id="A0A9D1SI88"/>
<proteinExistence type="inferred from homology"/>
<evidence type="ECO:0000256" key="10">
    <source>
        <dbReference type="RuleBase" id="RU004387"/>
    </source>
</evidence>
<evidence type="ECO:0000313" key="12">
    <source>
        <dbReference type="Proteomes" id="UP000824110"/>
    </source>
</evidence>
<dbReference type="Gene3D" id="3.40.630.10">
    <property type="entry name" value="Zn peptidases"/>
    <property type="match status" value="1"/>
</dbReference>
<keyword evidence="5 9" id="KW-0479">Metal-binding</keyword>
<dbReference type="NCBIfam" id="NF002600">
    <property type="entry name" value="PRK02256.1"/>
    <property type="match status" value="1"/>
</dbReference>
<dbReference type="SUPFAM" id="SSF53187">
    <property type="entry name" value="Zn-dependent exopeptidases"/>
    <property type="match status" value="1"/>
</dbReference>
<reference evidence="11" key="1">
    <citation type="submission" date="2020-10" db="EMBL/GenBank/DDBJ databases">
        <authorList>
            <person name="Gilroy R."/>
        </authorList>
    </citation>
    <scope>NUCLEOTIDE SEQUENCE</scope>
    <source>
        <strain evidence="11">CHK195-12923</strain>
    </source>
</reference>
<accession>A0A9D1SI88</accession>
<evidence type="ECO:0000256" key="7">
    <source>
        <dbReference type="ARBA" id="ARBA00022833"/>
    </source>
</evidence>
<evidence type="ECO:0000256" key="6">
    <source>
        <dbReference type="ARBA" id="ARBA00022801"/>
    </source>
</evidence>
<dbReference type="PRINTS" id="PR00932">
    <property type="entry name" value="AMINO1PTASE"/>
</dbReference>
<protein>
    <recommendedName>
        <fullName evidence="10">M18 family aminopeptidase</fullName>
        <ecNumber evidence="10">3.4.11.-</ecNumber>
    </recommendedName>
</protein>
<evidence type="ECO:0000256" key="3">
    <source>
        <dbReference type="ARBA" id="ARBA00022438"/>
    </source>
</evidence>
<evidence type="ECO:0000256" key="2">
    <source>
        <dbReference type="ARBA" id="ARBA00008290"/>
    </source>
</evidence>
<dbReference type="PANTHER" id="PTHR28570:SF2">
    <property type="entry name" value="M18 FAMILY AMINOPEPTIDASE 1-RELATED"/>
    <property type="match status" value="1"/>
</dbReference>
<dbReference type="PANTHER" id="PTHR28570">
    <property type="entry name" value="ASPARTYL AMINOPEPTIDASE"/>
    <property type="match status" value="1"/>
</dbReference>